<evidence type="ECO:0000313" key="1">
    <source>
        <dbReference type="EMBL" id="SLN25896.1"/>
    </source>
</evidence>
<dbReference type="Proteomes" id="UP000193207">
    <property type="component" value="Unassembled WGS sequence"/>
</dbReference>
<dbReference type="Pfam" id="PF20083">
    <property type="entry name" value="DUF6477"/>
    <property type="match status" value="1"/>
</dbReference>
<dbReference type="AlphaFoldDB" id="A0A1X6YNC5"/>
<dbReference type="EMBL" id="FWFU01000001">
    <property type="protein sequence ID" value="SLN25896.1"/>
    <property type="molecule type" value="Genomic_DNA"/>
</dbReference>
<proteinExistence type="predicted"/>
<gene>
    <name evidence="1" type="ORF">ROH8110_01168</name>
</gene>
<keyword evidence="2" id="KW-1185">Reference proteome</keyword>
<sequence>MKDILSALDDLRRPRLLINAARFGLPEYRRTAHLPRHLGYGPLPRSGPALVELMLLEAVIERARKQDDAGYRVMRHVDVLIAMMGEARLLRASQSANTADTLS</sequence>
<dbReference type="OrthoDB" id="7875218at2"/>
<accession>A0A1X6YNC5</accession>
<evidence type="ECO:0000313" key="2">
    <source>
        <dbReference type="Proteomes" id="UP000193207"/>
    </source>
</evidence>
<dbReference type="RefSeq" id="WP_085816687.1">
    <property type="nucleotide sequence ID" value="NZ_FWFU01000001.1"/>
</dbReference>
<name>A0A1X6YNC5_9RHOB</name>
<protein>
    <submittedName>
        <fullName evidence="1">Uncharacterized protein</fullName>
    </submittedName>
</protein>
<dbReference type="InterPro" id="IPR045516">
    <property type="entry name" value="DUF6477"/>
</dbReference>
<organism evidence="1 2">
    <name type="scientific">Roseovarius halotolerans</name>
    <dbReference type="NCBI Taxonomy" id="505353"/>
    <lineage>
        <taxon>Bacteria</taxon>
        <taxon>Pseudomonadati</taxon>
        <taxon>Pseudomonadota</taxon>
        <taxon>Alphaproteobacteria</taxon>
        <taxon>Rhodobacterales</taxon>
        <taxon>Roseobacteraceae</taxon>
        <taxon>Roseovarius</taxon>
    </lineage>
</organism>
<reference evidence="1 2" key="1">
    <citation type="submission" date="2017-03" db="EMBL/GenBank/DDBJ databases">
        <authorList>
            <person name="Afonso C.L."/>
            <person name="Miller P.J."/>
            <person name="Scott M.A."/>
            <person name="Spackman E."/>
            <person name="Goraichik I."/>
            <person name="Dimitrov K.M."/>
            <person name="Suarez D.L."/>
            <person name="Swayne D.E."/>
        </authorList>
    </citation>
    <scope>NUCLEOTIDE SEQUENCE [LARGE SCALE GENOMIC DNA]</scope>
    <source>
        <strain evidence="1 2">CECT 8110</strain>
    </source>
</reference>